<name>A0A9X1XTI3_9FLAO</name>
<dbReference type="AlphaFoldDB" id="A0A9X1XTI3"/>
<accession>A0A9X1XTI3</accession>
<organism evidence="1 2">
    <name type="scientific">Flavobacterium pygoscelis</name>
    <dbReference type="NCBI Taxonomy" id="2893176"/>
    <lineage>
        <taxon>Bacteria</taxon>
        <taxon>Pseudomonadati</taxon>
        <taxon>Bacteroidota</taxon>
        <taxon>Flavobacteriia</taxon>
        <taxon>Flavobacteriales</taxon>
        <taxon>Flavobacteriaceae</taxon>
        <taxon>Flavobacterium</taxon>
    </lineage>
</organism>
<keyword evidence="2" id="KW-1185">Reference proteome</keyword>
<dbReference type="RefSeq" id="WP_248429003.1">
    <property type="nucleotide sequence ID" value="NZ_JALNUB010000009.1"/>
</dbReference>
<proteinExistence type="predicted"/>
<comment type="caution">
    <text evidence="1">The sequence shown here is derived from an EMBL/GenBank/DDBJ whole genome shotgun (WGS) entry which is preliminary data.</text>
</comment>
<reference evidence="1" key="1">
    <citation type="submission" date="2022-04" db="EMBL/GenBank/DDBJ databases">
        <title>Flavobacterium pygoscelis sp. nov. isolated from Chinstrap chick (Pygoscelis antarcticus).</title>
        <authorList>
            <person name="Irgang R."/>
            <person name="Poblete-Morales M."/>
            <person name="Avendano-Herrera R."/>
        </authorList>
    </citation>
    <scope>NUCLEOTIDE SEQUENCE</scope>
    <source>
        <strain evidence="1">I-SCBP12n</strain>
    </source>
</reference>
<dbReference type="EMBL" id="JALNUB010000009">
    <property type="protein sequence ID" value="MCK8142904.1"/>
    <property type="molecule type" value="Genomic_DNA"/>
</dbReference>
<sequence length="85" mass="9350">MGQKIEFDKIISHLNSKWEGRTCQMCGTGKWNVSDSIFELREYNQGNMVIGAGPIIPIVPVTCENCGNTVLVNAIKAGLIEPNKK</sequence>
<evidence type="ECO:0000313" key="2">
    <source>
        <dbReference type="Proteomes" id="UP001139260"/>
    </source>
</evidence>
<dbReference type="Proteomes" id="UP001139260">
    <property type="component" value="Unassembled WGS sequence"/>
</dbReference>
<protein>
    <submittedName>
        <fullName evidence="1">Uncharacterized protein</fullName>
    </submittedName>
</protein>
<gene>
    <name evidence="1" type="ORF">MW871_13465</name>
</gene>
<evidence type="ECO:0000313" key="1">
    <source>
        <dbReference type="EMBL" id="MCK8142904.1"/>
    </source>
</evidence>